<dbReference type="HOGENOM" id="CLU_1164188_0_0_7"/>
<evidence type="ECO:0000313" key="2">
    <source>
        <dbReference type="Proteomes" id="UP000019141"/>
    </source>
</evidence>
<accession>W4LAM0</accession>
<gene>
    <name evidence="1" type="ORF">ETSY1_35235</name>
</gene>
<organism evidence="1 2">
    <name type="scientific">Entotheonella factor</name>
    <dbReference type="NCBI Taxonomy" id="1429438"/>
    <lineage>
        <taxon>Bacteria</taxon>
        <taxon>Pseudomonadati</taxon>
        <taxon>Nitrospinota/Tectimicrobiota group</taxon>
        <taxon>Candidatus Tectimicrobiota</taxon>
        <taxon>Candidatus Entotheonellia</taxon>
        <taxon>Candidatus Entotheonellales</taxon>
        <taxon>Candidatus Entotheonellaceae</taxon>
        <taxon>Candidatus Entotheonella</taxon>
    </lineage>
</organism>
<dbReference type="PATRIC" id="fig|1429438.4.peg.6632"/>
<evidence type="ECO:0000313" key="1">
    <source>
        <dbReference type="EMBL" id="ETW94346.1"/>
    </source>
</evidence>
<dbReference type="Proteomes" id="UP000019141">
    <property type="component" value="Unassembled WGS sequence"/>
</dbReference>
<sequence length="238" mass="25643">MSPPAFLSDVIELSDDFEAFNDYAMAQGWSDGLPLIPPTEARVERMLQGYERTSGSVIAHLPVEEAPCTVEKLAINAVMAGCKPSYMPLLIATVQAVVDPAFNLTAIQATTNPVTPMIIVNGPIRQQLGINSGYGCFGPGWQANATIGRALRLLLINVGGAVPGVQDMSVMGQPGKYTMCVGENEEESPWEPLHVERGLQPRQSAVTVVGISGCFNIWHPRCGMDDAGNRRCLGLYRQ</sequence>
<reference evidence="1 2" key="1">
    <citation type="journal article" date="2014" name="Nature">
        <title>An environmental bacterial taxon with a large and distinct metabolic repertoire.</title>
        <authorList>
            <person name="Wilson M.C."/>
            <person name="Mori T."/>
            <person name="Ruckert C."/>
            <person name="Uria A.R."/>
            <person name="Helf M.J."/>
            <person name="Takada K."/>
            <person name="Gernert C."/>
            <person name="Steffens U.A."/>
            <person name="Heycke N."/>
            <person name="Schmitt S."/>
            <person name="Rinke C."/>
            <person name="Helfrich E.J."/>
            <person name="Brachmann A.O."/>
            <person name="Gurgui C."/>
            <person name="Wakimoto T."/>
            <person name="Kracht M."/>
            <person name="Crusemann M."/>
            <person name="Hentschel U."/>
            <person name="Abe I."/>
            <person name="Matsunaga S."/>
            <person name="Kalinowski J."/>
            <person name="Takeyama H."/>
            <person name="Piel J."/>
        </authorList>
    </citation>
    <scope>NUCLEOTIDE SEQUENCE [LARGE SCALE GENOMIC DNA]</scope>
    <source>
        <strain evidence="2">TSY1</strain>
    </source>
</reference>
<proteinExistence type="predicted"/>
<dbReference type="AlphaFoldDB" id="W4LAM0"/>
<dbReference type="EMBL" id="AZHW01001078">
    <property type="protein sequence ID" value="ETW94346.1"/>
    <property type="molecule type" value="Genomic_DNA"/>
</dbReference>
<evidence type="ECO:0008006" key="3">
    <source>
        <dbReference type="Google" id="ProtNLM"/>
    </source>
</evidence>
<keyword evidence="2" id="KW-1185">Reference proteome</keyword>
<name>W4LAM0_ENTF1</name>
<protein>
    <recommendedName>
        <fullName evidence="3">Thiol-disulfide oxidoreductase</fullName>
    </recommendedName>
</protein>
<comment type="caution">
    <text evidence="1">The sequence shown here is derived from an EMBL/GenBank/DDBJ whole genome shotgun (WGS) entry which is preliminary data.</text>
</comment>